<accession>A0A8H5FUW7</accession>
<evidence type="ECO:0000313" key="1">
    <source>
        <dbReference type="EMBL" id="KAF5350665.1"/>
    </source>
</evidence>
<dbReference type="OrthoDB" id="3222238at2759"/>
<protein>
    <submittedName>
        <fullName evidence="1">Uncharacterized protein</fullName>
    </submittedName>
</protein>
<proteinExistence type="predicted"/>
<sequence length="515" mass="59176">MATISLENLDVWRMILQEFEVSLDHDETMIVREKRKAALTLALLSPKLTEIGLDTLWKSMTTLTPILRVMGACESSFGLPAVVDLDRWYISRPLSRDKYLDRVTFYLERVRRFHAPINLHELEFWHILSTLLFRELILPSLRSLSMFITETPPLSFSSVVVHILSPSITSITFVCPHWEGNLPRIQHIVRSRELPNLNEVIYKLKRRGSTLKIPTPPTSSFTAIKRLEVHDDYALKHPRYDSIICSSLKNMKNLEVLYIRIGPIRREASRNYTVEINFHSLQKLHIVLNDRRPAVTWDLPSLHTLTLSTYLESTDFRGIFSQPFFAQLRHLHLEILRKLDEIPHRGVMFSSLEPLKDHTNKLQTFRFNGVPLNLSADELTSLVESWPSLRELSISEGDNDARPISSSVLVDFSRLACFQDLTLPLDFTFLTEDLSLNASHPASRLTELRCSRLEGIPNRGSKKIIVFKNLLRLFPNIKKISAAVDEEGVIEELQELIKSFRPLPVSNGSQKLSSL</sequence>
<organism evidence="1 2">
    <name type="scientific">Leucocoprinus leucothites</name>
    <dbReference type="NCBI Taxonomy" id="201217"/>
    <lineage>
        <taxon>Eukaryota</taxon>
        <taxon>Fungi</taxon>
        <taxon>Dikarya</taxon>
        <taxon>Basidiomycota</taxon>
        <taxon>Agaricomycotina</taxon>
        <taxon>Agaricomycetes</taxon>
        <taxon>Agaricomycetidae</taxon>
        <taxon>Agaricales</taxon>
        <taxon>Agaricineae</taxon>
        <taxon>Agaricaceae</taxon>
        <taxon>Leucocoprinus</taxon>
    </lineage>
</organism>
<evidence type="ECO:0000313" key="2">
    <source>
        <dbReference type="Proteomes" id="UP000559027"/>
    </source>
</evidence>
<dbReference type="Gene3D" id="3.80.10.10">
    <property type="entry name" value="Ribonuclease Inhibitor"/>
    <property type="match status" value="1"/>
</dbReference>
<dbReference type="AlphaFoldDB" id="A0A8H5FUW7"/>
<dbReference type="Proteomes" id="UP000559027">
    <property type="component" value="Unassembled WGS sequence"/>
</dbReference>
<dbReference type="EMBL" id="JAACJO010000014">
    <property type="protein sequence ID" value="KAF5350665.1"/>
    <property type="molecule type" value="Genomic_DNA"/>
</dbReference>
<dbReference type="InterPro" id="IPR032675">
    <property type="entry name" value="LRR_dom_sf"/>
</dbReference>
<comment type="caution">
    <text evidence="1">The sequence shown here is derived from an EMBL/GenBank/DDBJ whole genome shotgun (WGS) entry which is preliminary data.</text>
</comment>
<reference evidence="1 2" key="1">
    <citation type="journal article" date="2020" name="ISME J.">
        <title>Uncovering the hidden diversity of litter-decomposition mechanisms in mushroom-forming fungi.</title>
        <authorList>
            <person name="Floudas D."/>
            <person name="Bentzer J."/>
            <person name="Ahren D."/>
            <person name="Johansson T."/>
            <person name="Persson P."/>
            <person name="Tunlid A."/>
        </authorList>
    </citation>
    <scope>NUCLEOTIDE SEQUENCE [LARGE SCALE GENOMIC DNA]</scope>
    <source>
        <strain evidence="1 2">CBS 146.42</strain>
    </source>
</reference>
<name>A0A8H5FUW7_9AGAR</name>
<keyword evidence="2" id="KW-1185">Reference proteome</keyword>
<gene>
    <name evidence="1" type="ORF">D9756_008523</name>
</gene>
<dbReference type="SUPFAM" id="SSF52047">
    <property type="entry name" value="RNI-like"/>
    <property type="match status" value="1"/>
</dbReference>